<evidence type="ECO:0000313" key="2">
    <source>
        <dbReference type="Proteomes" id="UP000558488"/>
    </source>
</evidence>
<keyword evidence="2" id="KW-1185">Reference proteome</keyword>
<accession>A0A7J7XV51</accession>
<name>A0A7J7XV51_PIPKU</name>
<dbReference type="AlphaFoldDB" id="A0A7J7XV51"/>
<sequence>MASISNFSLPKRFAILKFKKSYTCKTLCVCVCVLCVVCVACYVNVPQMYTNNHSANKANQVSFFNSLLGNHYSFRKGQQRVEENKGNKPLILMFKKCTLDVTSLLNVRYVHPYYLRTTSELSYKEEHLTL</sequence>
<comment type="caution">
    <text evidence="1">The sequence shown here is derived from an EMBL/GenBank/DDBJ whole genome shotgun (WGS) entry which is preliminary data.</text>
</comment>
<gene>
    <name evidence="1" type="ORF">mPipKuh1_010482</name>
</gene>
<protein>
    <submittedName>
        <fullName evidence="1">Uncharacterized protein</fullName>
    </submittedName>
</protein>
<evidence type="ECO:0000313" key="1">
    <source>
        <dbReference type="EMBL" id="KAF6353535.1"/>
    </source>
</evidence>
<dbReference type="EMBL" id="JACAGB010000007">
    <property type="protein sequence ID" value="KAF6353535.1"/>
    <property type="molecule type" value="Genomic_DNA"/>
</dbReference>
<organism evidence="1 2">
    <name type="scientific">Pipistrellus kuhlii</name>
    <name type="common">Kuhl's pipistrelle</name>
    <dbReference type="NCBI Taxonomy" id="59472"/>
    <lineage>
        <taxon>Eukaryota</taxon>
        <taxon>Metazoa</taxon>
        <taxon>Chordata</taxon>
        <taxon>Craniata</taxon>
        <taxon>Vertebrata</taxon>
        <taxon>Euteleostomi</taxon>
        <taxon>Mammalia</taxon>
        <taxon>Eutheria</taxon>
        <taxon>Laurasiatheria</taxon>
        <taxon>Chiroptera</taxon>
        <taxon>Yangochiroptera</taxon>
        <taxon>Vespertilionidae</taxon>
        <taxon>Pipistrellus</taxon>
    </lineage>
</organism>
<dbReference type="Proteomes" id="UP000558488">
    <property type="component" value="Unassembled WGS sequence"/>
</dbReference>
<reference evidence="1 2" key="1">
    <citation type="journal article" date="2020" name="Nature">
        <title>Six reference-quality genomes reveal evolution of bat adaptations.</title>
        <authorList>
            <person name="Jebb D."/>
            <person name="Huang Z."/>
            <person name="Pippel M."/>
            <person name="Hughes G.M."/>
            <person name="Lavrichenko K."/>
            <person name="Devanna P."/>
            <person name="Winkler S."/>
            <person name="Jermiin L.S."/>
            <person name="Skirmuntt E.C."/>
            <person name="Katzourakis A."/>
            <person name="Burkitt-Gray L."/>
            <person name="Ray D.A."/>
            <person name="Sullivan K.A.M."/>
            <person name="Roscito J.G."/>
            <person name="Kirilenko B.M."/>
            <person name="Davalos L.M."/>
            <person name="Corthals A.P."/>
            <person name="Power M.L."/>
            <person name="Jones G."/>
            <person name="Ransome R.D."/>
            <person name="Dechmann D.K.N."/>
            <person name="Locatelli A.G."/>
            <person name="Puechmaille S.J."/>
            <person name="Fedrigo O."/>
            <person name="Jarvis E.D."/>
            <person name="Hiller M."/>
            <person name="Vernes S.C."/>
            <person name="Myers E.W."/>
            <person name="Teeling E.C."/>
        </authorList>
    </citation>
    <scope>NUCLEOTIDE SEQUENCE [LARGE SCALE GENOMIC DNA]</scope>
    <source>
        <strain evidence="1">MPipKuh1</strain>
        <tissue evidence="1">Flight muscle</tissue>
    </source>
</reference>
<proteinExistence type="predicted"/>